<dbReference type="InterPro" id="IPR050300">
    <property type="entry name" value="GDXG_lipolytic_enzyme"/>
</dbReference>
<dbReference type="Gene3D" id="3.40.50.1820">
    <property type="entry name" value="alpha/beta hydrolase"/>
    <property type="match status" value="1"/>
</dbReference>
<dbReference type="OrthoDB" id="9803828at2"/>
<dbReference type="Pfam" id="PF20434">
    <property type="entry name" value="BD-FAE"/>
    <property type="match status" value="1"/>
</dbReference>
<dbReference type="Proteomes" id="UP000305836">
    <property type="component" value="Unassembled WGS sequence"/>
</dbReference>
<gene>
    <name evidence="3" type="ORF">FDA38_27855</name>
</gene>
<dbReference type="PANTHER" id="PTHR48081:SF13">
    <property type="entry name" value="ALPHA_BETA HYDROLASE"/>
    <property type="match status" value="1"/>
</dbReference>
<reference evidence="3 4" key="1">
    <citation type="submission" date="2019-04" db="EMBL/GenBank/DDBJ databases">
        <title>Kribbella sp. NEAU-THZ 27 nov., a novel actinomycete isolated from soil.</title>
        <authorList>
            <person name="Duan L."/>
        </authorList>
    </citation>
    <scope>NUCLEOTIDE SEQUENCE [LARGE SCALE GENOMIC DNA]</scope>
    <source>
        <strain evidence="4">NEAU-THZ27</strain>
    </source>
</reference>
<dbReference type="SUPFAM" id="SSF53474">
    <property type="entry name" value="alpha/beta-Hydrolases"/>
    <property type="match status" value="1"/>
</dbReference>
<evidence type="ECO:0000256" key="1">
    <source>
        <dbReference type="ARBA" id="ARBA00022801"/>
    </source>
</evidence>
<dbReference type="PANTHER" id="PTHR48081">
    <property type="entry name" value="AB HYDROLASE SUPERFAMILY PROTEIN C4A8.06C"/>
    <property type="match status" value="1"/>
</dbReference>
<evidence type="ECO:0000313" key="3">
    <source>
        <dbReference type="EMBL" id="TKK76229.1"/>
    </source>
</evidence>
<dbReference type="InterPro" id="IPR049492">
    <property type="entry name" value="BD-FAE-like_dom"/>
</dbReference>
<comment type="caution">
    <text evidence="3">The sequence shown here is derived from an EMBL/GenBank/DDBJ whole genome shotgun (WGS) entry which is preliminary data.</text>
</comment>
<dbReference type="InterPro" id="IPR029058">
    <property type="entry name" value="AB_hydrolase_fold"/>
</dbReference>
<organism evidence="3 4">
    <name type="scientific">Kribbella jiaozuonensis</name>
    <dbReference type="NCBI Taxonomy" id="2575441"/>
    <lineage>
        <taxon>Bacteria</taxon>
        <taxon>Bacillati</taxon>
        <taxon>Actinomycetota</taxon>
        <taxon>Actinomycetes</taxon>
        <taxon>Propionibacteriales</taxon>
        <taxon>Kribbellaceae</taxon>
        <taxon>Kribbella</taxon>
    </lineage>
</organism>
<name>A0A4U3LM55_9ACTN</name>
<dbReference type="AlphaFoldDB" id="A0A4U3LM55"/>
<feature type="domain" description="BD-FAE-like" evidence="2">
    <location>
        <begin position="64"/>
        <end position="261"/>
    </location>
</feature>
<dbReference type="RefSeq" id="WP_137257097.1">
    <property type="nucleotide sequence ID" value="NZ_JBHSPQ010000003.1"/>
</dbReference>
<keyword evidence="4" id="KW-1185">Reference proteome</keyword>
<sequence>MKLSMRIIMALAALQGHPIRFSTVAAPDKDPDSVALDIGPGPQIGRVRGLRSDKGIAYSGDLRMDVLVPQGSGPFPLVLYLPGGGFVSARRMMAGKQRRYVAGAGFVVASIDYRTTTVGATYRDGLADVAAALAFLRDHASQYAIDPDHVAVWGESAGGYLASMAGTAPDNRIDAVVDFFGASNLAAIADGFEGDIVAATTGPDSPITAYVVGPGGLAVGEMHEADPTSRVTPTTPPFLIFHGDDDRIIPPAQTAHLHQALRQAGVPTTRYVITGAGHGDLSDDPAPWTTTQLMDLVTTFLHDQLS</sequence>
<accession>A0A4U3LM55</accession>
<protein>
    <submittedName>
        <fullName evidence="3">Alpha/beta hydrolase</fullName>
    </submittedName>
</protein>
<evidence type="ECO:0000313" key="4">
    <source>
        <dbReference type="Proteomes" id="UP000305836"/>
    </source>
</evidence>
<evidence type="ECO:0000259" key="2">
    <source>
        <dbReference type="Pfam" id="PF20434"/>
    </source>
</evidence>
<dbReference type="EMBL" id="SZPZ01000004">
    <property type="protein sequence ID" value="TKK76229.1"/>
    <property type="molecule type" value="Genomic_DNA"/>
</dbReference>
<proteinExistence type="predicted"/>
<dbReference type="GO" id="GO:0016787">
    <property type="term" value="F:hydrolase activity"/>
    <property type="evidence" value="ECO:0007669"/>
    <property type="project" value="UniProtKB-KW"/>
</dbReference>
<keyword evidence="1 3" id="KW-0378">Hydrolase</keyword>